<dbReference type="AlphaFoldDB" id="A0A915L5Q5"/>
<dbReference type="WBParaSite" id="nRc.2.0.1.t45853-RA">
    <property type="protein sequence ID" value="nRc.2.0.1.t45853-RA"/>
    <property type="gene ID" value="nRc.2.0.1.g45853"/>
</dbReference>
<evidence type="ECO:0000313" key="2">
    <source>
        <dbReference type="Proteomes" id="UP000887565"/>
    </source>
</evidence>
<evidence type="ECO:0000313" key="3">
    <source>
        <dbReference type="WBParaSite" id="nRc.2.0.1.t45853-RA"/>
    </source>
</evidence>
<feature type="compositionally biased region" description="Basic and acidic residues" evidence="1">
    <location>
        <begin position="95"/>
        <end position="105"/>
    </location>
</feature>
<keyword evidence="2" id="KW-1185">Reference proteome</keyword>
<evidence type="ECO:0000256" key="1">
    <source>
        <dbReference type="SAM" id="MobiDB-lite"/>
    </source>
</evidence>
<sequence length="105" mass="12230">KQLEQVAEELILSYPILTDEKAKRGWEPWLKSLQDKMSNTRRELKRCRVESVYVNSSARKQIRTSKNPSGISPNKDVVKARKGEVNFRPSQYPPGEDKETCMQHR</sequence>
<name>A0A915L5Q5_ROMCU</name>
<proteinExistence type="predicted"/>
<protein>
    <submittedName>
        <fullName evidence="3">Uncharacterized protein</fullName>
    </submittedName>
</protein>
<dbReference type="PANTHER" id="PTHR31025:SF27">
    <property type="entry name" value="SI:CH211-193K19.2-RELATED"/>
    <property type="match status" value="1"/>
</dbReference>
<reference evidence="3" key="1">
    <citation type="submission" date="2022-11" db="UniProtKB">
        <authorList>
            <consortium name="WormBaseParasite"/>
        </authorList>
    </citation>
    <scope>IDENTIFICATION</scope>
</reference>
<accession>A0A915L5Q5</accession>
<organism evidence="2 3">
    <name type="scientific">Romanomermis culicivorax</name>
    <name type="common">Nematode worm</name>
    <dbReference type="NCBI Taxonomy" id="13658"/>
    <lineage>
        <taxon>Eukaryota</taxon>
        <taxon>Metazoa</taxon>
        <taxon>Ecdysozoa</taxon>
        <taxon>Nematoda</taxon>
        <taxon>Enoplea</taxon>
        <taxon>Dorylaimia</taxon>
        <taxon>Mermithida</taxon>
        <taxon>Mermithoidea</taxon>
        <taxon>Mermithidae</taxon>
        <taxon>Romanomermis</taxon>
    </lineage>
</organism>
<dbReference type="PANTHER" id="PTHR31025">
    <property type="entry name" value="SI:CH211-196P9.1-RELATED"/>
    <property type="match status" value="1"/>
</dbReference>
<feature type="region of interest" description="Disordered" evidence="1">
    <location>
        <begin position="83"/>
        <end position="105"/>
    </location>
</feature>
<dbReference type="Proteomes" id="UP000887565">
    <property type="component" value="Unplaced"/>
</dbReference>